<dbReference type="Pfam" id="PF04321">
    <property type="entry name" value="RmlD_sub_bind"/>
    <property type="match status" value="1"/>
</dbReference>
<dbReference type="EC" id="1.1.1.133" evidence="2"/>
<dbReference type="InterPro" id="IPR029903">
    <property type="entry name" value="RmlD-like-bd"/>
</dbReference>
<comment type="similarity">
    <text evidence="1 2">Belongs to the dTDP-4-dehydrorhamnose reductase family.</text>
</comment>
<feature type="domain" description="RmlD-like substrate binding" evidence="3">
    <location>
        <begin position="20"/>
        <end position="299"/>
    </location>
</feature>
<sequence>MPGGGPGTGADGSDMDGGWLVTGAGGMLGQDLLTALAAGGEKATGLGRIDLDITDAGAVRAALAAHGPSVVVNCAAWTAVDDAEAKEDQALAVNGEGPRVLAEACRASGAVLLHISTDYVFAGDADAPYAEDAPLAPRSAYGRTKAVGESAVLTALPDTGYVVRTAWLYGAGGGNFVRTMIRLEGVKDTLDVVDDQRGQPTWSADLAELLVGLGRGALAGTAPAGVYHGTSGGETTWFGLTREIFRLLGADPGRVRPTTSEAFVRPAPRPAYSVLGHDRWRAAGLAPLRNWKDALADAFPAVLAAEQAATHRS</sequence>
<evidence type="ECO:0000256" key="2">
    <source>
        <dbReference type="RuleBase" id="RU364082"/>
    </source>
</evidence>
<dbReference type="NCBIfam" id="TIGR01214">
    <property type="entry name" value="rmlD"/>
    <property type="match status" value="1"/>
</dbReference>
<gene>
    <name evidence="4" type="primary">rfbD</name>
    <name evidence="4" type="ORF">GCM10023082_56520</name>
</gene>
<dbReference type="Proteomes" id="UP001499884">
    <property type="component" value="Unassembled WGS sequence"/>
</dbReference>
<comment type="caution">
    <text evidence="4">The sequence shown here is derived from an EMBL/GenBank/DDBJ whole genome shotgun (WGS) entry which is preliminary data.</text>
</comment>
<organism evidence="4 5">
    <name type="scientific">Streptomyces tremellae</name>
    <dbReference type="NCBI Taxonomy" id="1124239"/>
    <lineage>
        <taxon>Bacteria</taxon>
        <taxon>Bacillati</taxon>
        <taxon>Actinomycetota</taxon>
        <taxon>Actinomycetes</taxon>
        <taxon>Kitasatosporales</taxon>
        <taxon>Streptomycetaceae</taxon>
        <taxon>Streptomyces</taxon>
    </lineage>
</organism>
<dbReference type="InterPro" id="IPR036291">
    <property type="entry name" value="NAD(P)-bd_dom_sf"/>
</dbReference>
<dbReference type="Gene3D" id="3.40.50.720">
    <property type="entry name" value="NAD(P)-binding Rossmann-like Domain"/>
    <property type="match status" value="1"/>
</dbReference>
<dbReference type="EMBL" id="BAABEP010000060">
    <property type="protein sequence ID" value="GAA3753700.1"/>
    <property type="molecule type" value="Genomic_DNA"/>
</dbReference>
<name>A0ABP7G1F5_9ACTN</name>
<dbReference type="Gene3D" id="3.90.25.10">
    <property type="entry name" value="UDP-galactose 4-epimerase, domain 1"/>
    <property type="match status" value="1"/>
</dbReference>
<dbReference type="PANTHER" id="PTHR10491">
    <property type="entry name" value="DTDP-4-DEHYDRORHAMNOSE REDUCTASE"/>
    <property type="match status" value="1"/>
</dbReference>
<reference evidence="5" key="1">
    <citation type="journal article" date="2019" name="Int. J. Syst. Evol. Microbiol.">
        <title>The Global Catalogue of Microorganisms (GCM) 10K type strain sequencing project: providing services to taxonomists for standard genome sequencing and annotation.</title>
        <authorList>
            <consortium name="The Broad Institute Genomics Platform"/>
            <consortium name="The Broad Institute Genome Sequencing Center for Infectious Disease"/>
            <person name="Wu L."/>
            <person name="Ma J."/>
        </authorList>
    </citation>
    <scope>NUCLEOTIDE SEQUENCE [LARGE SCALE GENOMIC DNA]</scope>
    <source>
        <strain evidence="5">JCM 30846</strain>
    </source>
</reference>
<dbReference type="CDD" id="cd05254">
    <property type="entry name" value="dTDP_HR_like_SDR_e"/>
    <property type="match status" value="1"/>
</dbReference>
<proteinExistence type="inferred from homology"/>
<evidence type="ECO:0000313" key="5">
    <source>
        <dbReference type="Proteomes" id="UP001499884"/>
    </source>
</evidence>
<protein>
    <recommendedName>
        <fullName evidence="2">dTDP-4-dehydrorhamnose reductase</fullName>
        <ecNumber evidence="2">1.1.1.133</ecNumber>
    </recommendedName>
</protein>
<accession>A0ABP7G1F5</accession>
<evidence type="ECO:0000313" key="4">
    <source>
        <dbReference type="EMBL" id="GAA3753700.1"/>
    </source>
</evidence>
<dbReference type="InterPro" id="IPR005913">
    <property type="entry name" value="dTDP_dehydrorham_reduct"/>
</dbReference>
<keyword evidence="2" id="KW-0560">Oxidoreductase</keyword>
<comment type="pathway">
    <text evidence="2">Carbohydrate biosynthesis; dTDP-L-rhamnose biosynthesis.</text>
</comment>
<keyword evidence="5" id="KW-1185">Reference proteome</keyword>
<keyword evidence="2" id="KW-0521">NADP</keyword>
<dbReference type="SUPFAM" id="SSF51735">
    <property type="entry name" value="NAD(P)-binding Rossmann-fold domains"/>
    <property type="match status" value="1"/>
</dbReference>
<evidence type="ECO:0000259" key="3">
    <source>
        <dbReference type="Pfam" id="PF04321"/>
    </source>
</evidence>
<comment type="function">
    <text evidence="2">Catalyzes the reduction of dTDP-6-deoxy-L-lyxo-4-hexulose to yield dTDP-L-rhamnose.</text>
</comment>
<dbReference type="PANTHER" id="PTHR10491:SF4">
    <property type="entry name" value="METHIONINE ADENOSYLTRANSFERASE 2 SUBUNIT BETA"/>
    <property type="match status" value="1"/>
</dbReference>
<evidence type="ECO:0000256" key="1">
    <source>
        <dbReference type="ARBA" id="ARBA00010944"/>
    </source>
</evidence>